<dbReference type="Proteomes" id="UP001161247">
    <property type="component" value="Chromosome 3"/>
</dbReference>
<reference evidence="1" key="1">
    <citation type="submission" date="2023-03" db="EMBL/GenBank/DDBJ databases">
        <authorList>
            <person name="Julca I."/>
        </authorList>
    </citation>
    <scope>NUCLEOTIDE SEQUENCE</scope>
</reference>
<gene>
    <name evidence="1" type="ORF">OLC1_LOCUS8905</name>
</gene>
<name>A0AAV1CTK9_OLDCO</name>
<protein>
    <submittedName>
        <fullName evidence="1">OLC1v1035473C1</fullName>
    </submittedName>
</protein>
<accession>A0AAV1CTK9</accession>
<proteinExistence type="predicted"/>
<dbReference type="EMBL" id="OX459120">
    <property type="protein sequence ID" value="CAI9098767.1"/>
    <property type="molecule type" value="Genomic_DNA"/>
</dbReference>
<evidence type="ECO:0000313" key="1">
    <source>
        <dbReference type="EMBL" id="CAI9098767.1"/>
    </source>
</evidence>
<sequence>MLRLSMARVCVEIDLLKEDPIQLDCELKESLVFSQSTMRTCHNTVLIVKNLVMIINPVDTILKPHHHKGQNHVPESPSLALNSEEIEAEELPQLSSKAAAGTKNVVLDAAEPAGNHGPLIVNAATNYHQSSFNLVTATQLSPIESQNPPEKQYVEACSGLRAATSVPLLLEDHQIIVADVTAHIEGANAAVAAVAVATVAPVAAAARDSTSSG</sequence>
<evidence type="ECO:0000313" key="2">
    <source>
        <dbReference type="Proteomes" id="UP001161247"/>
    </source>
</evidence>
<keyword evidence="2" id="KW-1185">Reference proteome</keyword>
<dbReference type="AlphaFoldDB" id="A0AAV1CTK9"/>
<organism evidence="1 2">
    <name type="scientific">Oldenlandia corymbosa var. corymbosa</name>
    <dbReference type="NCBI Taxonomy" id="529605"/>
    <lineage>
        <taxon>Eukaryota</taxon>
        <taxon>Viridiplantae</taxon>
        <taxon>Streptophyta</taxon>
        <taxon>Embryophyta</taxon>
        <taxon>Tracheophyta</taxon>
        <taxon>Spermatophyta</taxon>
        <taxon>Magnoliopsida</taxon>
        <taxon>eudicotyledons</taxon>
        <taxon>Gunneridae</taxon>
        <taxon>Pentapetalae</taxon>
        <taxon>asterids</taxon>
        <taxon>lamiids</taxon>
        <taxon>Gentianales</taxon>
        <taxon>Rubiaceae</taxon>
        <taxon>Rubioideae</taxon>
        <taxon>Spermacoceae</taxon>
        <taxon>Hedyotis-Oldenlandia complex</taxon>
        <taxon>Oldenlandia</taxon>
    </lineage>
</organism>